<organism evidence="2 3">
    <name type="scientific">Velamenicoccus archaeovorus</name>
    <dbReference type="NCBI Taxonomy" id="1930593"/>
    <lineage>
        <taxon>Bacteria</taxon>
        <taxon>Pseudomonadati</taxon>
        <taxon>Candidatus Omnitrophota</taxon>
        <taxon>Candidatus Velamenicoccus</taxon>
    </lineage>
</organism>
<name>A0A410P5G0_VELA1</name>
<keyword evidence="3" id="KW-1185">Reference proteome</keyword>
<sequence>MKQPIIFFKGAVSGTDQYLWLTFGIALGGFIIWWLARTTLVIGHFLKAGREVLGVEDARRPPWLDFLASREIRGVYKGRDIYIGVSYSGIKNIFLPLPRVCMTLKETTGYNTGRLTQYAAIENNTLVFLPKVSLALGVFDKGFEKVFSKNYLIMALEKMIATAEDLERGHPLKEVFS</sequence>
<reference evidence="2 3" key="1">
    <citation type="submission" date="2017-01" db="EMBL/GenBank/DDBJ databases">
        <title>First insights into the biology of 'candidatus Vampirococcus archaeovorus'.</title>
        <authorList>
            <person name="Kizina J."/>
            <person name="Jordan S."/>
            <person name="Stueber K."/>
            <person name="Reinhardt R."/>
            <person name="Harder J."/>
        </authorList>
    </citation>
    <scope>NUCLEOTIDE SEQUENCE [LARGE SCALE GENOMIC DNA]</scope>
    <source>
        <strain evidence="2 3">LiM</strain>
    </source>
</reference>
<accession>A0A410P5G0</accession>
<evidence type="ECO:0000256" key="1">
    <source>
        <dbReference type="SAM" id="Phobius"/>
    </source>
</evidence>
<keyword evidence="1" id="KW-1133">Transmembrane helix</keyword>
<evidence type="ECO:0000313" key="3">
    <source>
        <dbReference type="Proteomes" id="UP000287243"/>
    </source>
</evidence>
<feature type="transmembrane region" description="Helical" evidence="1">
    <location>
        <begin position="18"/>
        <end position="36"/>
    </location>
</feature>
<protein>
    <submittedName>
        <fullName evidence="2">ATP-dependent permease AUS1</fullName>
    </submittedName>
</protein>
<keyword evidence="1" id="KW-0812">Transmembrane</keyword>
<dbReference type="AlphaFoldDB" id="A0A410P5G0"/>
<dbReference type="EMBL" id="CP019384">
    <property type="protein sequence ID" value="QAT17328.1"/>
    <property type="molecule type" value="Genomic_DNA"/>
</dbReference>
<dbReference type="Proteomes" id="UP000287243">
    <property type="component" value="Chromosome"/>
</dbReference>
<gene>
    <name evidence="2" type="ORF">BU251_06085</name>
</gene>
<evidence type="ECO:0000313" key="2">
    <source>
        <dbReference type="EMBL" id="QAT17328.1"/>
    </source>
</evidence>
<keyword evidence="1" id="KW-0472">Membrane</keyword>
<dbReference type="RefSeq" id="WP_128700147.1">
    <property type="nucleotide sequence ID" value="NZ_CP019384.1"/>
</dbReference>
<dbReference type="KEGG" id="vai:BU251_06085"/>
<proteinExistence type="predicted"/>